<protein>
    <submittedName>
        <fullName evidence="1">Uncharacterized protein</fullName>
    </submittedName>
</protein>
<gene>
    <name evidence="1" type="ORF">CSKR_104935</name>
</gene>
<dbReference type="EMBL" id="NIRI02000005">
    <property type="protein sequence ID" value="KAG5454694.1"/>
    <property type="molecule type" value="Genomic_DNA"/>
</dbReference>
<comment type="caution">
    <text evidence="1">The sequence shown here is derived from an EMBL/GenBank/DDBJ whole genome shotgun (WGS) entry which is preliminary data.</text>
</comment>
<evidence type="ECO:0000313" key="1">
    <source>
        <dbReference type="EMBL" id="KAG5454694.1"/>
    </source>
</evidence>
<reference evidence="1 2" key="2">
    <citation type="journal article" date="2021" name="Genomics">
        <title>High-quality reference genome for Clonorchis sinensis.</title>
        <authorList>
            <person name="Young N.D."/>
            <person name="Stroehlein A.J."/>
            <person name="Kinkar L."/>
            <person name="Wang T."/>
            <person name="Sohn W.M."/>
            <person name="Chang B.C.H."/>
            <person name="Kaur P."/>
            <person name="Weisz D."/>
            <person name="Dudchenko O."/>
            <person name="Aiden E.L."/>
            <person name="Korhonen P.K."/>
            <person name="Gasser R.B."/>
        </authorList>
    </citation>
    <scope>NUCLEOTIDE SEQUENCE [LARGE SCALE GENOMIC DNA]</scope>
    <source>
        <strain evidence="1">Cs-k2</strain>
    </source>
</reference>
<accession>A0A419Q6L9</accession>
<reference evidence="1 2" key="1">
    <citation type="journal article" date="2018" name="Biotechnol. Adv.">
        <title>Improved genomic resources and new bioinformatic workflow for the carcinogenic parasite Clonorchis sinensis: Biotechnological implications.</title>
        <authorList>
            <person name="Wang D."/>
            <person name="Korhonen P.K."/>
            <person name="Gasser R.B."/>
            <person name="Young N.D."/>
        </authorList>
    </citation>
    <scope>NUCLEOTIDE SEQUENCE [LARGE SCALE GENOMIC DNA]</scope>
    <source>
        <strain evidence="1">Cs-k2</strain>
    </source>
</reference>
<keyword evidence="2" id="KW-1185">Reference proteome</keyword>
<name>A0A419Q6L9_CLOSI</name>
<proteinExistence type="predicted"/>
<sequence>MGRPVKDNFSYETDCVTLSEIQLGFCGTRNFFSYSHQSFDRSFSCSGVIFLLISSAYPKAVTGCEPRSSHMRGERVTTTLPTHCARPIERRPSNWPGCGDLLTRQSGHPSQVASHTFETHWTTFWFQLRFSGICILFIFTPISFERSSSCSGVIILVIHTRRFRSTQLHVLLLWLN</sequence>
<dbReference type="AlphaFoldDB" id="A0A419Q6L9"/>
<organism evidence="1 2">
    <name type="scientific">Clonorchis sinensis</name>
    <name type="common">Chinese liver fluke</name>
    <dbReference type="NCBI Taxonomy" id="79923"/>
    <lineage>
        <taxon>Eukaryota</taxon>
        <taxon>Metazoa</taxon>
        <taxon>Spiralia</taxon>
        <taxon>Lophotrochozoa</taxon>
        <taxon>Platyhelminthes</taxon>
        <taxon>Trematoda</taxon>
        <taxon>Digenea</taxon>
        <taxon>Opisthorchiida</taxon>
        <taxon>Opisthorchiata</taxon>
        <taxon>Opisthorchiidae</taxon>
        <taxon>Clonorchis</taxon>
    </lineage>
</organism>
<dbReference type="Proteomes" id="UP000286415">
    <property type="component" value="Unassembled WGS sequence"/>
</dbReference>
<evidence type="ECO:0000313" key="2">
    <source>
        <dbReference type="Proteomes" id="UP000286415"/>
    </source>
</evidence>
<dbReference type="InParanoid" id="A0A419Q6L9"/>